<reference evidence="1" key="1">
    <citation type="submission" date="2021-03" db="EMBL/GenBank/DDBJ databases">
        <title>Draft genome sequence of rust myrtle Austropuccinia psidii MF-1, a brazilian biotype.</title>
        <authorList>
            <person name="Quecine M.C."/>
            <person name="Pachon D.M.R."/>
            <person name="Bonatelli M.L."/>
            <person name="Correr F.H."/>
            <person name="Franceschini L.M."/>
            <person name="Leite T.F."/>
            <person name="Margarido G.R.A."/>
            <person name="Almeida C.A."/>
            <person name="Ferrarezi J.A."/>
            <person name="Labate C.A."/>
        </authorList>
    </citation>
    <scope>NUCLEOTIDE SEQUENCE</scope>
    <source>
        <strain evidence="1">MF-1</strain>
    </source>
</reference>
<dbReference type="AlphaFoldDB" id="A0A9Q3B870"/>
<name>A0A9Q3B870_9BASI</name>
<accession>A0A9Q3B870</accession>
<protein>
    <submittedName>
        <fullName evidence="1">Uncharacterized protein</fullName>
    </submittedName>
</protein>
<dbReference type="Proteomes" id="UP000765509">
    <property type="component" value="Unassembled WGS sequence"/>
</dbReference>
<keyword evidence="2" id="KW-1185">Reference proteome</keyword>
<sequence>MTISELPENIPLFILDSNEATSLFITHYTKWVVDLPSFPIFGWDFFIIDSPKGEDLILHYYFLYHFNPIIYFKNGLITYDSSQKDYSGIIPSTSDDPATAVNSVALVGDSKTPSLPFSILNPPIILSHSLLPSRDEVLKEIKDFGEDVAISSLHLFQGNLELPSLSFHGPLEENWDEE</sequence>
<organism evidence="1 2">
    <name type="scientific">Austropuccinia psidii MF-1</name>
    <dbReference type="NCBI Taxonomy" id="1389203"/>
    <lineage>
        <taxon>Eukaryota</taxon>
        <taxon>Fungi</taxon>
        <taxon>Dikarya</taxon>
        <taxon>Basidiomycota</taxon>
        <taxon>Pucciniomycotina</taxon>
        <taxon>Pucciniomycetes</taxon>
        <taxon>Pucciniales</taxon>
        <taxon>Sphaerophragmiaceae</taxon>
        <taxon>Austropuccinia</taxon>
    </lineage>
</organism>
<comment type="caution">
    <text evidence="1">The sequence shown here is derived from an EMBL/GenBank/DDBJ whole genome shotgun (WGS) entry which is preliminary data.</text>
</comment>
<proteinExistence type="predicted"/>
<dbReference type="EMBL" id="AVOT02000006">
    <property type="protein sequence ID" value="MBW0460355.1"/>
    <property type="molecule type" value="Genomic_DNA"/>
</dbReference>
<evidence type="ECO:0000313" key="2">
    <source>
        <dbReference type="Proteomes" id="UP000765509"/>
    </source>
</evidence>
<evidence type="ECO:0000313" key="1">
    <source>
        <dbReference type="EMBL" id="MBW0460355.1"/>
    </source>
</evidence>
<dbReference type="OrthoDB" id="128646at2759"/>
<gene>
    <name evidence="1" type="ORF">O181_000070</name>
</gene>